<accession>W4R1A1</accession>
<evidence type="ECO:0000313" key="2">
    <source>
        <dbReference type="EMBL" id="GAE37678.1"/>
    </source>
</evidence>
<reference evidence="2 3" key="1">
    <citation type="journal article" date="2014" name="Genome Announc.">
        <title>Draft Genome Sequences of Three Alkaliphilic Bacillus Strains, Bacillus wakoensis JCM 9140T, Bacillus akibai JCM 9157T, and Bacillus hemicellulosilyticus JCM 9152T.</title>
        <authorList>
            <person name="Yuki M."/>
            <person name="Oshima K."/>
            <person name="Suda W."/>
            <person name="Oshida Y."/>
            <person name="Kitamura K."/>
            <person name="Iida T."/>
            <person name="Hattori M."/>
            <person name="Ohkuma M."/>
        </authorList>
    </citation>
    <scope>NUCLEOTIDE SEQUENCE [LARGE SCALE GENOMIC DNA]</scope>
    <source>
        <strain evidence="2 3">JCM 9157</strain>
    </source>
</reference>
<dbReference type="PANTHER" id="PTHR43581:SF4">
    <property type="entry name" value="ATP_GTP PHOSPHATASE"/>
    <property type="match status" value="1"/>
</dbReference>
<dbReference type="Proteomes" id="UP000018896">
    <property type="component" value="Unassembled WGS sequence"/>
</dbReference>
<dbReference type="InterPro" id="IPR041685">
    <property type="entry name" value="AAA_GajA/Old/RecF-like"/>
</dbReference>
<dbReference type="eggNOG" id="COG3593">
    <property type="taxonomic scope" value="Bacteria"/>
</dbReference>
<dbReference type="PANTHER" id="PTHR43581">
    <property type="entry name" value="ATP/GTP PHOSPHATASE"/>
    <property type="match status" value="1"/>
</dbReference>
<name>W4R1A1_HALA3</name>
<dbReference type="InterPro" id="IPR051396">
    <property type="entry name" value="Bact_Antivir_Def_Nuclease"/>
</dbReference>
<protein>
    <recommendedName>
        <fullName evidence="1">Endonuclease GajA/Old nuclease/RecF-like AAA domain-containing protein</fullName>
    </recommendedName>
</protein>
<proteinExistence type="predicted"/>
<dbReference type="EMBL" id="BAUV01000104">
    <property type="protein sequence ID" value="GAE37678.1"/>
    <property type="molecule type" value="Genomic_DNA"/>
</dbReference>
<dbReference type="RefSeq" id="WP_035668765.1">
    <property type="nucleotide sequence ID" value="NZ_BAUV01000104.1"/>
</dbReference>
<comment type="caution">
    <text evidence="2">The sequence shown here is derived from an EMBL/GenBank/DDBJ whole genome shotgun (WGS) entry which is preliminary data.</text>
</comment>
<dbReference type="InterPro" id="IPR027417">
    <property type="entry name" value="P-loop_NTPase"/>
</dbReference>
<gene>
    <name evidence="2" type="ORF">JCM9157_4996</name>
</gene>
<dbReference type="OrthoDB" id="9801813at2"/>
<evidence type="ECO:0000313" key="3">
    <source>
        <dbReference type="Proteomes" id="UP000018896"/>
    </source>
</evidence>
<dbReference type="eggNOG" id="COG1195">
    <property type="taxonomic scope" value="Bacteria"/>
</dbReference>
<dbReference type="AlphaFoldDB" id="W4R1A1"/>
<dbReference type="Pfam" id="PF13175">
    <property type="entry name" value="AAA_15"/>
    <property type="match status" value="1"/>
</dbReference>
<sequence length="652" mass="74989">MKIGTIEIRNYKSVKHLVVNVDSLTAIVGKNNFGKSTILDALQCFYGDKTVDLENFHMDTDEDIEIVVTFKDITELDVERYFGYNGMQAKVNLRIKDREADESYVIKQLEKLKQDREKKFQETIEKYGLDYPDKNEIVVTFNCPKTQKTSYKINNEISISKTDLLKFLPPIKIVSAIRTPDKETTAGTKTNLKELISLLQSENNKEDYIELPKIDGKLSYEEVKSLISQKEEEKCNLLSQNLTDNFQNAINTDTLAVKVKIDNSFKFDFKYKTVLVDKDIPGREVDILACGTGLQSMMILSILQTYITLRKDDNFILLIEEPEVYLHPSLQRKMINTLLKLSENNQILLTTHSPIIISKIDKENVHCVNKEKGVTTLVEATVDNIVEELGVQISDILNKQNVLFVEGKDDTQLFTLLIDKIAVYKGLGSGFSEKYIDIIQTDGFDKMSFYANAQILHKDAVKSNFWVITDSDGELVEDRVDWLMKRGVENGLNIDKEQFLVLSEYAIESYFLDPKLLSVALELDYEDISHLCDCYYKNYEEKLFELREGKSKMNKKTFRSVFKPKILFSDLDKKENVIEHLLNKNYNADEKFKDVRKSFIELWNSQADPIDSFVNSFDYSELVDSKMEEMVTRLEAVVEAVSKQVGAYSTSN</sequence>
<keyword evidence="3" id="KW-1185">Reference proteome</keyword>
<evidence type="ECO:0000259" key="1">
    <source>
        <dbReference type="Pfam" id="PF13175"/>
    </source>
</evidence>
<dbReference type="STRING" id="1236973.JCM9157_4996"/>
<dbReference type="SUPFAM" id="SSF52540">
    <property type="entry name" value="P-loop containing nucleoside triphosphate hydrolases"/>
    <property type="match status" value="1"/>
</dbReference>
<feature type="domain" description="Endonuclease GajA/Old nuclease/RecF-like AAA" evidence="1">
    <location>
        <begin position="1"/>
        <end position="357"/>
    </location>
</feature>
<organism evidence="2 3">
    <name type="scientific">Halalkalibacter akibai (strain ATCC 43226 / DSM 21942 / CIP 109018 / JCM 9157 / 1139)</name>
    <name type="common">Bacillus akibai</name>
    <dbReference type="NCBI Taxonomy" id="1236973"/>
    <lineage>
        <taxon>Bacteria</taxon>
        <taxon>Bacillati</taxon>
        <taxon>Bacillota</taxon>
        <taxon>Bacilli</taxon>
        <taxon>Bacillales</taxon>
        <taxon>Bacillaceae</taxon>
        <taxon>Halalkalibacter</taxon>
    </lineage>
</organism>
<dbReference type="Gene3D" id="3.40.50.300">
    <property type="entry name" value="P-loop containing nucleotide triphosphate hydrolases"/>
    <property type="match status" value="1"/>
</dbReference>